<keyword evidence="1" id="KW-0732">Signal</keyword>
<dbReference type="Gene3D" id="2.60.40.2970">
    <property type="match status" value="1"/>
</dbReference>
<evidence type="ECO:0000256" key="1">
    <source>
        <dbReference type="SAM" id="SignalP"/>
    </source>
</evidence>
<proteinExistence type="predicted"/>
<dbReference type="VEuPathDB" id="FungiDB:MCYG_07328"/>
<feature type="signal peptide" evidence="1">
    <location>
        <begin position="1"/>
        <end position="27"/>
    </location>
</feature>
<sequence length="193" mass="20852">MSVLSRAIQLAFIAFGLCLCFSNLVSAQPISAPSLGVSVKTTNGVCRASKPCEIEVTVRNNNSKKPVTVLAWNNPLDSLAEQLGVFEVRDSTGNVVPLDYIMVRRITPPPPSELVEIKPSGSIKVKVALQTLSNAELPAGSKYSVTATGWWQANWDENKEKVIATHLQELSGAYSGAFNSNTVQVTKVNRTYS</sequence>
<dbReference type="OrthoDB" id="4664297at2759"/>
<dbReference type="Proteomes" id="UP000002035">
    <property type="component" value="Unassembled WGS sequence"/>
</dbReference>
<evidence type="ECO:0008006" key="4">
    <source>
        <dbReference type="Google" id="ProtNLM"/>
    </source>
</evidence>
<gene>
    <name evidence="2" type="ORF">MCYG_07328</name>
</gene>
<dbReference type="OMA" id="RWHAVWE"/>
<evidence type="ECO:0000313" key="3">
    <source>
        <dbReference type="Proteomes" id="UP000002035"/>
    </source>
</evidence>
<dbReference type="EMBL" id="DS995707">
    <property type="protein sequence ID" value="EEQ34509.1"/>
    <property type="molecule type" value="Genomic_DNA"/>
</dbReference>
<protein>
    <recommendedName>
        <fullName evidence="4">Secreted protein</fullName>
    </recommendedName>
</protein>
<organism evidence="2 3">
    <name type="scientific">Arthroderma otae (strain ATCC MYA-4605 / CBS 113480)</name>
    <name type="common">Microsporum canis</name>
    <dbReference type="NCBI Taxonomy" id="554155"/>
    <lineage>
        <taxon>Eukaryota</taxon>
        <taxon>Fungi</taxon>
        <taxon>Dikarya</taxon>
        <taxon>Ascomycota</taxon>
        <taxon>Pezizomycotina</taxon>
        <taxon>Eurotiomycetes</taxon>
        <taxon>Eurotiomycetidae</taxon>
        <taxon>Onygenales</taxon>
        <taxon>Arthrodermataceae</taxon>
        <taxon>Microsporum</taxon>
    </lineage>
</organism>
<reference evidence="3" key="1">
    <citation type="journal article" date="2012" name="MBio">
        <title>Comparative genome analysis of Trichophyton rubrum and related dermatophytes reveals candidate genes involved in infection.</title>
        <authorList>
            <person name="Martinez D.A."/>
            <person name="Oliver B.G."/>
            <person name="Graeser Y."/>
            <person name="Goldberg J.M."/>
            <person name="Li W."/>
            <person name="Martinez-Rossi N.M."/>
            <person name="Monod M."/>
            <person name="Shelest E."/>
            <person name="Barton R.C."/>
            <person name="Birch E."/>
            <person name="Brakhage A.A."/>
            <person name="Chen Z."/>
            <person name="Gurr S.J."/>
            <person name="Heiman D."/>
            <person name="Heitman J."/>
            <person name="Kosti I."/>
            <person name="Rossi A."/>
            <person name="Saif S."/>
            <person name="Samalova M."/>
            <person name="Saunders C.W."/>
            <person name="Shea T."/>
            <person name="Summerbell R.C."/>
            <person name="Xu J."/>
            <person name="Young S."/>
            <person name="Zeng Q."/>
            <person name="Birren B.W."/>
            <person name="Cuomo C.A."/>
            <person name="White T.C."/>
        </authorList>
    </citation>
    <scope>NUCLEOTIDE SEQUENCE [LARGE SCALE GENOMIC DNA]</scope>
    <source>
        <strain evidence="3">ATCC MYA-4605 / CBS 113480</strain>
    </source>
</reference>
<dbReference type="GeneID" id="9227976"/>
<feature type="chain" id="PRO_5002951648" description="Secreted protein" evidence="1">
    <location>
        <begin position="28"/>
        <end position="193"/>
    </location>
</feature>
<evidence type="ECO:0000313" key="2">
    <source>
        <dbReference type="EMBL" id="EEQ34509.1"/>
    </source>
</evidence>
<keyword evidence="3" id="KW-1185">Reference proteome</keyword>
<accession>C5FYB1</accession>
<dbReference type="AlphaFoldDB" id="C5FYB1"/>
<dbReference type="eggNOG" id="ENOG502SU1E">
    <property type="taxonomic scope" value="Eukaryota"/>
</dbReference>
<dbReference type="RefSeq" id="XP_002843545.1">
    <property type="nucleotide sequence ID" value="XM_002843499.1"/>
</dbReference>
<dbReference type="HOGENOM" id="CLU_095070_1_1_1"/>
<name>C5FYB1_ARTOC</name>